<dbReference type="AlphaFoldDB" id="A0AAN7FIY3"/>
<protein>
    <submittedName>
        <fullName evidence="2">Uncharacterized protein</fullName>
    </submittedName>
</protein>
<dbReference type="PANTHER" id="PTHR37742">
    <property type="entry name" value="OS01G0810200 PROTEIN"/>
    <property type="match status" value="1"/>
</dbReference>
<dbReference type="GO" id="GO:0005802">
    <property type="term" value="C:trans-Golgi network"/>
    <property type="evidence" value="ECO:0007669"/>
    <property type="project" value="TreeGrafter"/>
</dbReference>
<reference evidence="2 3" key="1">
    <citation type="journal article" date="2023" name="G3 (Bethesda)">
        <title>A haplotype-resolved chromosome-scale genome for Quercus rubra L. provides insights into the genetics of adaptive traits for red oak species.</title>
        <authorList>
            <person name="Kapoor B."/>
            <person name="Jenkins J."/>
            <person name="Schmutz J."/>
            <person name="Zhebentyayeva T."/>
            <person name="Kuelheim C."/>
            <person name="Coggeshall M."/>
            <person name="Heim C."/>
            <person name="Lasky J.R."/>
            <person name="Leites L."/>
            <person name="Islam-Faridi N."/>
            <person name="Romero-Severson J."/>
            <person name="DeLeo V.L."/>
            <person name="Lucas S.M."/>
            <person name="Lazic D."/>
            <person name="Gailing O."/>
            <person name="Carlson J."/>
            <person name="Staton M."/>
        </authorList>
    </citation>
    <scope>NUCLEOTIDE SEQUENCE [LARGE SCALE GENOMIC DNA]</scope>
    <source>
        <strain evidence="2">Pseudo-F2</strain>
    </source>
</reference>
<keyword evidence="1" id="KW-1133">Transmembrane helix</keyword>
<evidence type="ECO:0000313" key="3">
    <source>
        <dbReference type="Proteomes" id="UP001324115"/>
    </source>
</evidence>
<accession>A0AAN7FIY3</accession>
<sequence length="172" mass="19218">MTMRTMLRLVWSDSHLGFLPLLLKTPVIGCSTPSSIRLGFEPRSLLHNRRFYELIFYVCYFICGAVTCASLHLGEIRPGALRGNHRHHTCNETLVIWGAKTKYRLENSQVVGKGCAEVIIDADEVAVAASPSRTAHALVNVDPIRSSYFIGCQDSIVNYSNSSTDFNVWKDL</sequence>
<dbReference type="Proteomes" id="UP001324115">
    <property type="component" value="Unassembled WGS sequence"/>
</dbReference>
<feature type="transmembrane region" description="Helical" evidence="1">
    <location>
        <begin position="54"/>
        <end position="73"/>
    </location>
</feature>
<organism evidence="2 3">
    <name type="scientific">Quercus rubra</name>
    <name type="common">Northern red oak</name>
    <name type="synonym">Quercus borealis</name>
    <dbReference type="NCBI Taxonomy" id="3512"/>
    <lineage>
        <taxon>Eukaryota</taxon>
        <taxon>Viridiplantae</taxon>
        <taxon>Streptophyta</taxon>
        <taxon>Embryophyta</taxon>
        <taxon>Tracheophyta</taxon>
        <taxon>Spermatophyta</taxon>
        <taxon>Magnoliopsida</taxon>
        <taxon>eudicotyledons</taxon>
        <taxon>Gunneridae</taxon>
        <taxon>Pentapetalae</taxon>
        <taxon>rosids</taxon>
        <taxon>fabids</taxon>
        <taxon>Fagales</taxon>
        <taxon>Fagaceae</taxon>
        <taxon>Quercus</taxon>
    </lineage>
</organism>
<comment type="caution">
    <text evidence="2">The sequence shown here is derived from an EMBL/GenBank/DDBJ whole genome shotgun (WGS) entry which is preliminary data.</text>
</comment>
<proteinExistence type="predicted"/>
<gene>
    <name evidence="2" type="ORF">RGQ29_021636</name>
</gene>
<keyword evidence="1" id="KW-0812">Transmembrane</keyword>
<keyword evidence="1" id="KW-0472">Membrane</keyword>
<evidence type="ECO:0000256" key="1">
    <source>
        <dbReference type="SAM" id="Phobius"/>
    </source>
</evidence>
<dbReference type="Gene3D" id="2.60.120.10">
    <property type="entry name" value="Jelly Rolls"/>
    <property type="match status" value="1"/>
</dbReference>
<evidence type="ECO:0000313" key="2">
    <source>
        <dbReference type="EMBL" id="KAK4591509.1"/>
    </source>
</evidence>
<dbReference type="GO" id="GO:0005768">
    <property type="term" value="C:endosome"/>
    <property type="evidence" value="ECO:0007669"/>
    <property type="project" value="TreeGrafter"/>
</dbReference>
<dbReference type="PANTHER" id="PTHR37742:SF1">
    <property type="entry name" value="OS01G0810200 PROTEIN"/>
    <property type="match status" value="1"/>
</dbReference>
<dbReference type="InterPro" id="IPR014710">
    <property type="entry name" value="RmlC-like_jellyroll"/>
</dbReference>
<dbReference type="EMBL" id="JAXUIC010000005">
    <property type="protein sequence ID" value="KAK4591509.1"/>
    <property type="molecule type" value="Genomic_DNA"/>
</dbReference>
<keyword evidence="3" id="KW-1185">Reference proteome</keyword>
<name>A0AAN7FIY3_QUERU</name>